<dbReference type="AlphaFoldDB" id="A0A177A4R1"/>
<feature type="compositionally biased region" description="Basic and acidic residues" evidence="4">
    <location>
        <begin position="251"/>
        <end position="261"/>
    </location>
</feature>
<dbReference type="Pfam" id="PF07052">
    <property type="entry name" value="Hep_59"/>
    <property type="match status" value="1"/>
</dbReference>
<feature type="region of interest" description="Disordered" evidence="4">
    <location>
        <begin position="168"/>
        <end position="366"/>
    </location>
</feature>
<evidence type="ECO:0000256" key="1">
    <source>
        <dbReference type="ARBA" id="ARBA00004123"/>
    </source>
</evidence>
<dbReference type="InterPro" id="IPR010756">
    <property type="entry name" value="Tls1-like"/>
</dbReference>
<accession>A0A177A4R1</accession>
<comment type="subcellular location">
    <subcellularLocation>
        <location evidence="1">Nucleus</location>
    </subcellularLocation>
</comment>
<dbReference type="eggNOG" id="ENOG502S5M8">
    <property type="taxonomic scope" value="Eukaryota"/>
</dbReference>
<dbReference type="VEuPathDB" id="FungiDB:GMDG_08046"/>
<protein>
    <submittedName>
        <fullName evidence="5">Uncharacterized protein</fullName>
    </submittedName>
</protein>
<dbReference type="GO" id="GO:0005681">
    <property type="term" value="C:spliceosomal complex"/>
    <property type="evidence" value="ECO:0007669"/>
    <property type="project" value="TreeGrafter"/>
</dbReference>
<feature type="region of interest" description="Disordered" evidence="4">
    <location>
        <begin position="83"/>
        <end position="110"/>
    </location>
</feature>
<gene>
    <name evidence="5" type="ORF">VC83_08009</name>
</gene>
<dbReference type="PANTHER" id="PTHR13486:SF2">
    <property type="entry name" value="SPLICING FACTOR C9ORF78"/>
    <property type="match status" value="1"/>
</dbReference>
<evidence type="ECO:0000256" key="4">
    <source>
        <dbReference type="SAM" id="MobiDB-lite"/>
    </source>
</evidence>
<dbReference type="GO" id="GO:0000398">
    <property type="term" value="P:mRNA splicing, via spliceosome"/>
    <property type="evidence" value="ECO:0007669"/>
    <property type="project" value="TreeGrafter"/>
</dbReference>
<feature type="compositionally biased region" description="Basic and acidic residues" evidence="4">
    <location>
        <begin position="118"/>
        <end position="128"/>
    </location>
</feature>
<dbReference type="PANTHER" id="PTHR13486">
    <property type="entry name" value="TELOMERE LENGTH AND SILENCING PROTEIN 1 TLS1 FAMILY MEMBER"/>
    <property type="match status" value="1"/>
</dbReference>
<sequence>MYTDAPTAPDQPPLFRPSKKRKIYRQRATSAPTTAIPHSPAEGATSSALPPQSPPSTAAVAVAVADDDDTAPSTAAIRRLLASRRQRGGGVEFRASNPRGADDAEEVEGEGAVVVVRRESHDDGHNEEGGLAMGGKRFVTQTGMSAEGVDRHMMAYIDSELAKRLKPAGISSADTSTPPSTSATTTGADAATASQSQRQHQPSPPYQTASRGKLMEIELPPPSTTPAPPRAAVRKPRLGRDGKPLRGKKRRTEEDIRRDNLVESIMQENGLGIYESPPLPTTSTTGDGEGDEEIEERFRREFLEGVEERRRGGGGGAGGGGGKGGGKVVGKGRKEEEGLKGPKLGGSRSARAGVREALLKAEREKR</sequence>
<feature type="compositionally biased region" description="Gly residues" evidence="4">
    <location>
        <begin position="313"/>
        <end position="329"/>
    </location>
</feature>
<feature type="compositionally biased region" description="Basic and acidic residues" evidence="4">
    <location>
        <begin position="296"/>
        <end position="311"/>
    </location>
</feature>
<name>A0A177A4R1_9PEZI</name>
<dbReference type="EMBL" id="KV441406">
    <property type="protein sequence ID" value="OAF55934.1"/>
    <property type="molecule type" value="Genomic_DNA"/>
</dbReference>
<evidence type="ECO:0000256" key="3">
    <source>
        <dbReference type="ARBA" id="ARBA00023242"/>
    </source>
</evidence>
<dbReference type="GeneID" id="36291052"/>
<feature type="compositionally biased region" description="Pro residues" evidence="4">
    <location>
        <begin position="219"/>
        <end position="229"/>
    </location>
</feature>
<proteinExistence type="inferred from homology"/>
<feature type="region of interest" description="Disordered" evidence="4">
    <location>
        <begin position="118"/>
        <end position="137"/>
    </location>
</feature>
<feature type="compositionally biased region" description="Basic and acidic residues" evidence="4">
    <location>
        <begin position="353"/>
        <end position="366"/>
    </location>
</feature>
<reference evidence="5" key="1">
    <citation type="submission" date="2016-03" db="EMBL/GenBank/DDBJ databases">
        <title>Updated assembly of Pseudogymnoascus destructans, the fungus causing white-nose syndrome of bats.</title>
        <authorList>
            <person name="Palmer J.M."/>
            <person name="Drees K.P."/>
            <person name="Foster J.T."/>
            <person name="Lindner D.L."/>
        </authorList>
    </citation>
    <scope>NUCLEOTIDE SEQUENCE [LARGE SCALE GENOMIC DNA]</scope>
    <source>
        <strain evidence="5">20631-21</strain>
    </source>
</reference>
<feature type="compositionally biased region" description="Low complexity" evidence="4">
    <location>
        <begin position="171"/>
        <end position="201"/>
    </location>
</feature>
<dbReference type="Proteomes" id="UP000077154">
    <property type="component" value="Unassembled WGS sequence"/>
</dbReference>
<organism evidence="5">
    <name type="scientific">Pseudogymnoascus destructans</name>
    <dbReference type="NCBI Taxonomy" id="655981"/>
    <lineage>
        <taxon>Eukaryota</taxon>
        <taxon>Fungi</taxon>
        <taxon>Dikarya</taxon>
        <taxon>Ascomycota</taxon>
        <taxon>Pezizomycotina</taxon>
        <taxon>Leotiomycetes</taxon>
        <taxon>Thelebolales</taxon>
        <taxon>Thelebolaceae</taxon>
        <taxon>Pseudogymnoascus</taxon>
    </lineage>
</organism>
<feature type="region of interest" description="Disordered" evidence="4">
    <location>
        <begin position="1"/>
        <end position="59"/>
    </location>
</feature>
<evidence type="ECO:0000313" key="5">
    <source>
        <dbReference type="EMBL" id="OAF55934.1"/>
    </source>
</evidence>
<evidence type="ECO:0000256" key="2">
    <source>
        <dbReference type="ARBA" id="ARBA00007643"/>
    </source>
</evidence>
<dbReference type="OrthoDB" id="5627at2759"/>
<dbReference type="RefSeq" id="XP_024321232.1">
    <property type="nucleotide sequence ID" value="XM_024471572.1"/>
</dbReference>
<keyword evidence="3" id="KW-0539">Nucleus</keyword>
<comment type="similarity">
    <text evidence="2">Belongs to the TLS1 family.</text>
</comment>